<organism evidence="8 9">
    <name type="scientific">Stieleria varia</name>
    <dbReference type="NCBI Taxonomy" id="2528005"/>
    <lineage>
        <taxon>Bacteria</taxon>
        <taxon>Pseudomonadati</taxon>
        <taxon>Planctomycetota</taxon>
        <taxon>Planctomycetia</taxon>
        <taxon>Pirellulales</taxon>
        <taxon>Pirellulaceae</taxon>
        <taxon>Stieleria</taxon>
    </lineage>
</organism>
<keyword evidence="7" id="KW-0139">CF(1)</keyword>
<dbReference type="HAMAP" id="MF_01416">
    <property type="entry name" value="ATP_synth_delta_bact"/>
    <property type="match status" value="1"/>
</dbReference>
<dbReference type="InterPro" id="IPR000711">
    <property type="entry name" value="ATPase_OSCP/dsu"/>
</dbReference>
<dbReference type="GO" id="GO:0005886">
    <property type="term" value="C:plasma membrane"/>
    <property type="evidence" value="ECO:0007669"/>
    <property type="project" value="UniProtKB-SubCell"/>
</dbReference>
<dbReference type="GO" id="GO:0046933">
    <property type="term" value="F:proton-transporting ATP synthase activity, rotational mechanism"/>
    <property type="evidence" value="ECO:0007669"/>
    <property type="project" value="UniProtKB-UniRule"/>
</dbReference>
<dbReference type="RefSeq" id="WP_146519799.1">
    <property type="nucleotide sequence ID" value="NZ_CP151726.1"/>
</dbReference>
<dbReference type="PROSITE" id="PS00389">
    <property type="entry name" value="ATPASE_DELTA"/>
    <property type="match status" value="1"/>
</dbReference>
<evidence type="ECO:0000256" key="3">
    <source>
        <dbReference type="ARBA" id="ARBA00022781"/>
    </source>
</evidence>
<dbReference type="SUPFAM" id="SSF47928">
    <property type="entry name" value="N-terminal domain of the delta subunit of the F1F0-ATP synthase"/>
    <property type="match status" value="1"/>
</dbReference>
<evidence type="ECO:0000313" key="8">
    <source>
        <dbReference type="EMBL" id="TWU04367.1"/>
    </source>
</evidence>
<reference evidence="8 9" key="1">
    <citation type="submission" date="2019-02" db="EMBL/GenBank/DDBJ databases">
        <title>Deep-cultivation of Planctomycetes and their phenomic and genomic characterization uncovers novel biology.</title>
        <authorList>
            <person name="Wiegand S."/>
            <person name="Jogler M."/>
            <person name="Boedeker C."/>
            <person name="Pinto D."/>
            <person name="Vollmers J."/>
            <person name="Rivas-Marin E."/>
            <person name="Kohn T."/>
            <person name="Peeters S.H."/>
            <person name="Heuer A."/>
            <person name="Rast P."/>
            <person name="Oberbeckmann S."/>
            <person name="Bunk B."/>
            <person name="Jeske O."/>
            <person name="Meyerdierks A."/>
            <person name="Storesund J.E."/>
            <person name="Kallscheuer N."/>
            <person name="Luecker S."/>
            <person name="Lage O.M."/>
            <person name="Pohl T."/>
            <person name="Merkel B.J."/>
            <person name="Hornburger P."/>
            <person name="Mueller R.-W."/>
            <person name="Bruemmer F."/>
            <person name="Labrenz M."/>
            <person name="Spormann A.M."/>
            <person name="Op Den Camp H."/>
            <person name="Overmann J."/>
            <person name="Amann R."/>
            <person name="Jetten M.S.M."/>
            <person name="Mascher T."/>
            <person name="Medema M.H."/>
            <person name="Devos D.P."/>
            <person name="Kaster A.-K."/>
            <person name="Ovreas L."/>
            <person name="Rohde M."/>
            <person name="Galperin M.Y."/>
            <person name="Jogler C."/>
        </authorList>
    </citation>
    <scope>NUCLEOTIDE SEQUENCE [LARGE SCALE GENOMIC DNA]</scope>
    <source>
        <strain evidence="8 9">Pla52n</strain>
    </source>
</reference>
<evidence type="ECO:0000256" key="2">
    <source>
        <dbReference type="ARBA" id="ARBA00022448"/>
    </source>
</evidence>
<dbReference type="PANTHER" id="PTHR11910">
    <property type="entry name" value="ATP SYNTHASE DELTA CHAIN"/>
    <property type="match status" value="1"/>
</dbReference>
<keyword evidence="6 7" id="KW-0066">ATP synthesis</keyword>
<evidence type="ECO:0000256" key="5">
    <source>
        <dbReference type="ARBA" id="ARBA00023136"/>
    </source>
</evidence>
<evidence type="ECO:0000256" key="7">
    <source>
        <dbReference type="HAMAP-Rule" id="MF_01416"/>
    </source>
</evidence>
<dbReference type="NCBIfam" id="TIGR01145">
    <property type="entry name" value="ATP_synt_delta"/>
    <property type="match status" value="1"/>
</dbReference>
<evidence type="ECO:0000313" key="9">
    <source>
        <dbReference type="Proteomes" id="UP000320176"/>
    </source>
</evidence>
<evidence type="ECO:0000256" key="1">
    <source>
        <dbReference type="ARBA" id="ARBA00004370"/>
    </source>
</evidence>
<proteinExistence type="inferred from homology"/>
<comment type="function">
    <text evidence="7">This protein is part of the stalk that links CF(0) to CF(1). It either transmits conformational changes from CF(0) to CF(1) or is implicated in proton conduction.</text>
</comment>
<keyword evidence="4 7" id="KW-0406">Ion transport</keyword>
<sequence length="210" mass="22606">MIEPDSVKHETVLDTGAEQMGKTYAQALIGAALKAGVADQVVEQLAQVVDGYLGQSPRLAAALASPRIGMDEKVRVIDRLFGGDFHPLLVTFMKVMASRERLGYLAAVRNGAETIYDEMSGRVLATVSTAVPLTDDLRGQITSQLSGTLGKNVRLKEVIDTDLIGGMVIRVGDTVFDNSVANRLEKLEQRTRQGFANALLSRFGELVGDS</sequence>
<comment type="similarity">
    <text evidence="7">Belongs to the ATPase delta chain family.</text>
</comment>
<dbReference type="AlphaFoldDB" id="A0A5C6AY32"/>
<dbReference type="GO" id="GO:0045259">
    <property type="term" value="C:proton-transporting ATP synthase complex"/>
    <property type="evidence" value="ECO:0007669"/>
    <property type="project" value="UniProtKB-KW"/>
</dbReference>
<comment type="function">
    <text evidence="7">F(1)F(0) ATP synthase produces ATP from ADP in the presence of a proton or sodium gradient. F-type ATPases consist of two structural domains, F(1) containing the extramembraneous catalytic core and F(0) containing the membrane proton channel, linked together by a central stalk and a peripheral stalk. During catalysis, ATP synthesis in the catalytic domain of F(1) is coupled via a rotary mechanism of the central stalk subunits to proton translocation.</text>
</comment>
<dbReference type="OrthoDB" id="9802471at2"/>
<name>A0A5C6AY32_9BACT</name>
<keyword evidence="3 7" id="KW-0375">Hydrogen ion transport</keyword>
<keyword evidence="9" id="KW-1185">Reference proteome</keyword>
<comment type="caution">
    <text evidence="8">The sequence shown here is derived from an EMBL/GenBank/DDBJ whole genome shotgun (WGS) entry which is preliminary data.</text>
</comment>
<dbReference type="Proteomes" id="UP000320176">
    <property type="component" value="Unassembled WGS sequence"/>
</dbReference>
<protein>
    <recommendedName>
        <fullName evidence="7">ATP synthase subunit delta</fullName>
    </recommendedName>
    <alternativeName>
        <fullName evidence="7">ATP synthase F(1) sector subunit delta</fullName>
    </alternativeName>
    <alternativeName>
        <fullName evidence="7">F-type ATPase subunit delta</fullName>
        <shortName evidence="7">F-ATPase subunit delta</shortName>
    </alternativeName>
</protein>
<accession>A0A5C6AY32</accession>
<evidence type="ECO:0000256" key="6">
    <source>
        <dbReference type="ARBA" id="ARBA00023310"/>
    </source>
</evidence>
<dbReference type="InterPro" id="IPR020781">
    <property type="entry name" value="ATPase_OSCP/d_CS"/>
</dbReference>
<keyword evidence="5 7" id="KW-0472">Membrane</keyword>
<evidence type="ECO:0000256" key="4">
    <source>
        <dbReference type="ARBA" id="ARBA00023065"/>
    </source>
</evidence>
<dbReference type="InterPro" id="IPR026015">
    <property type="entry name" value="ATP_synth_OSCP/delta_N_sf"/>
</dbReference>
<dbReference type="Gene3D" id="1.10.520.20">
    <property type="entry name" value="N-terminal domain of the delta subunit of the F1F0-ATP synthase"/>
    <property type="match status" value="1"/>
</dbReference>
<comment type="subcellular location">
    <subcellularLocation>
        <location evidence="7">Cell membrane</location>
        <topology evidence="7">Peripheral membrane protein</topology>
    </subcellularLocation>
    <subcellularLocation>
        <location evidence="1">Membrane</location>
    </subcellularLocation>
</comment>
<gene>
    <name evidence="7 8" type="primary">atpH</name>
    <name evidence="8" type="ORF">Pla52n_24070</name>
</gene>
<keyword evidence="2 7" id="KW-0813">Transport</keyword>
<dbReference type="Pfam" id="PF00213">
    <property type="entry name" value="OSCP"/>
    <property type="match status" value="1"/>
</dbReference>
<dbReference type="EMBL" id="SJPN01000003">
    <property type="protein sequence ID" value="TWU04367.1"/>
    <property type="molecule type" value="Genomic_DNA"/>
</dbReference>
<keyword evidence="7" id="KW-1003">Cell membrane</keyword>
<dbReference type="PRINTS" id="PR00125">
    <property type="entry name" value="ATPASEDELTA"/>
</dbReference>